<dbReference type="AlphaFoldDB" id="A0A850R033"/>
<evidence type="ECO:0000259" key="1">
    <source>
        <dbReference type="Pfam" id="PF01507"/>
    </source>
</evidence>
<dbReference type="SUPFAM" id="SSF52402">
    <property type="entry name" value="Adenine nucleotide alpha hydrolases-like"/>
    <property type="match status" value="1"/>
</dbReference>
<dbReference type="EMBL" id="JABXOR010000617">
    <property type="protein sequence ID" value="NVP00501.1"/>
    <property type="molecule type" value="Genomic_DNA"/>
</dbReference>
<dbReference type="GO" id="GO:0003824">
    <property type="term" value="F:catalytic activity"/>
    <property type="evidence" value="ECO:0007669"/>
    <property type="project" value="InterPro"/>
</dbReference>
<gene>
    <name evidence="2" type="ORF">HWA77_09800</name>
</gene>
<accession>A0A850R033</accession>
<reference evidence="2 3" key="1">
    <citation type="submission" date="2020-06" db="EMBL/GenBank/DDBJ databases">
        <title>Photobacterium damselae subsp. damselae comparative genomics.</title>
        <authorList>
            <person name="Osorio C.R."/>
        </authorList>
    </citation>
    <scope>NUCLEOTIDE SEQUENCE [LARGE SCALE GENOMIC DNA]</scope>
    <source>
        <strain evidence="2 3">TW250/03</strain>
    </source>
</reference>
<evidence type="ECO:0000313" key="2">
    <source>
        <dbReference type="EMBL" id="NVP00501.1"/>
    </source>
</evidence>
<proteinExistence type="predicted"/>
<sequence length="412" mass="46254">MKPIDFKQVDNWDDWMNGIIDADMNIGGECIAVVNRIYDLLLAGKICQLAYSSGKDSETVLGLFLLALMKAVRNGDDVSPYHFITHIDTKVENPEIRNLADRKLSALKDFIEANKLPLTIVIAQPSITSSWLMRIIGGRGLPTFANSEYRQCSQDLKVATANRATSSYLAKIDKSLHEHVILILGSRDTESQHRSDSIAKFGGSSKYITTNADTKGRGKSTFYPIKEWSDSDVWDFLSNSGTGKFRTIPSYLPNHYETIDLYRASGNGECVYFQSSSTTKQGSCSARHGCFVCVAGNADKSMEKLITTDAARYGYMAGINRIQRFLYLSRYNWDYRHVVGRTISAAGYIQIRPDTYHPDVLAMLLHALISFDYLEKQRADAVANKLKTGEIEDNDTNRRMATPMFQYVTETD</sequence>
<feature type="non-terminal residue" evidence="2">
    <location>
        <position position="412"/>
    </location>
</feature>
<dbReference type="Pfam" id="PF01507">
    <property type="entry name" value="PAPS_reduct"/>
    <property type="match status" value="1"/>
</dbReference>
<dbReference type="Gene3D" id="3.40.50.620">
    <property type="entry name" value="HUPs"/>
    <property type="match status" value="1"/>
</dbReference>
<organism evidence="2 3">
    <name type="scientific">Photobacterium damselae subsp. damselae</name>
    <name type="common">Listonella damsela</name>
    <dbReference type="NCBI Taxonomy" id="85581"/>
    <lineage>
        <taxon>Bacteria</taxon>
        <taxon>Pseudomonadati</taxon>
        <taxon>Pseudomonadota</taxon>
        <taxon>Gammaproteobacteria</taxon>
        <taxon>Vibrionales</taxon>
        <taxon>Vibrionaceae</taxon>
        <taxon>Photobacterium</taxon>
    </lineage>
</organism>
<comment type="caution">
    <text evidence="2">The sequence shown here is derived from an EMBL/GenBank/DDBJ whole genome shotgun (WGS) entry which is preliminary data.</text>
</comment>
<protein>
    <submittedName>
        <fullName evidence="2">Phosphoadenosine phosphosulfate reductase family protein</fullName>
    </submittedName>
</protein>
<evidence type="ECO:0000313" key="3">
    <source>
        <dbReference type="Proteomes" id="UP000533429"/>
    </source>
</evidence>
<dbReference type="Proteomes" id="UP000533429">
    <property type="component" value="Unassembled WGS sequence"/>
</dbReference>
<name>A0A850R033_PHODD</name>
<dbReference type="InterPro" id="IPR002500">
    <property type="entry name" value="PAPS_reduct_dom"/>
</dbReference>
<dbReference type="InterPro" id="IPR014729">
    <property type="entry name" value="Rossmann-like_a/b/a_fold"/>
</dbReference>
<feature type="domain" description="Phosphoadenosine phosphosulphate reductase" evidence="1">
    <location>
        <begin position="49"/>
        <end position="240"/>
    </location>
</feature>